<organism evidence="1 2">
    <name type="scientific">Desulfoluna limicola</name>
    <dbReference type="NCBI Taxonomy" id="2810562"/>
    <lineage>
        <taxon>Bacteria</taxon>
        <taxon>Pseudomonadati</taxon>
        <taxon>Thermodesulfobacteriota</taxon>
        <taxon>Desulfobacteria</taxon>
        <taxon>Desulfobacterales</taxon>
        <taxon>Desulfolunaceae</taxon>
        <taxon>Desulfoluna</taxon>
    </lineage>
</organism>
<sequence>MLHENSNGPMTQFEFHRPDSGGWVGGIHCREKHLESGLPLDIDAFNRRVNNDAYMLHRAWVWWYRYYPPCIRSIAFADGVRLWCFQAMDF</sequence>
<evidence type="ECO:0000313" key="1">
    <source>
        <dbReference type="EMBL" id="BCS97549.1"/>
    </source>
</evidence>
<evidence type="ECO:0000313" key="2">
    <source>
        <dbReference type="Proteomes" id="UP001320148"/>
    </source>
</evidence>
<keyword evidence="2" id="KW-1185">Reference proteome</keyword>
<protein>
    <submittedName>
        <fullName evidence="1">Uncharacterized protein</fullName>
    </submittedName>
</protein>
<accession>A0ABM7PKB5</accession>
<dbReference type="EMBL" id="AP024488">
    <property type="protein sequence ID" value="BCS97549.1"/>
    <property type="molecule type" value="Genomic_DNA"/>
</dbReference>
<gene>
    <name evidence="1" type="ORF">DSLASN_31810</name>
</gene>
<dbReference type="Proteomes" id="UP001320148">
    <property type="component" value="Chromosome"/>
</dbReference>
<name>A0ABM7PKB5_9BACT</name>
<reference evidence="1 2" key="1">
    <citation type="submission" date="2021-02" db="EMBL/GenBank/DDBJ databases">
        <title>Complete genome of Desulfoluna sp. strain ASN36.</title>
        <authorList>
            <person name="Takahashi A."/>
            <person name="Kojima H."/>
            <person name="Fukui M."/>
        </authorList>
    </citation>
    <scope>NUCLEOTIDE SEQUENCE [LARGE SCALE GENOMIC DNA]</scope>
    <source>
        <strain evidence="1 2">ASN36</strain>
    </source>
</reference>
<proteinExistence type="predicted"/>